<reference evidence="1 2" key="1">
    <citation type="submission" date="2024-05" db="EMBL/GenBank/DDBJ databases">
        <title>Haplotype-resolved chromosome-level genome assembly of Huyou (Citrus changshanensis).</title>
        <authorList>
            <person name="Miao C."/>
            <person name="Chen W."/>
            <person name="Wu Y."/>
            <person name="Wang L."/>
            <person name="Zhao S."/>
            <person name="Grierson D."/>
            <person name="Xu C."/>
            <person name="Chen K."/>
        </authorList>
    </citation>
    <scope>NUCLEOTIDE SEQUENCE [LARGE SCALE GENOMIC DNA]</scope>
    <source>
        <strain evidence="1">01-14</strain>
        <tissue evidence="1">Leaf</tissue>
    </source>
</reference>
<dbReference type="AlphaFoldDB" id="A0AAP0MU28"/>
<keyword evidence="2" id="KW-1185">Reference proteome</keyword>
<name>A0AAP0MU28_9ROSI</name>
<proteinExistence type="predicted"/>
<accession>A0AAP0MU28</accession>
<dbReference type="Proteomes" id="UP001428341">
    <property type="component" value="Unassembled WGS sequence"/>
</dbReference>
<evidence type="ECO:0000313" key="2">
    <source>
        <dbReference type="Proteomes" id="UP001428341"/>
    </source>
</evidence>
<organism evidence="1 2">
    <name type="scientific">Citrus x changshan-huyou</name>
    <dbReference type="NCBI Taxonomy" id="2935761"/>
    <lineage>
        <taxon>Eukaryota</taxon>
        <taxon>Viridiplantae</taxon>
        <taxon>Streptophyta</taxon>
        <taxon>Embryophyta</taxon>
        <taxon>Tracheophyta</taxon>
        <taxon>Spermatophyta</taxon>
        <taxon>Magnoliopsida</taxon>
        <taxon>eudicotyledons</taxon>
        <taxon>Gunneridae</taxon>
        <taxon>Pentapetalae</taxon>
        <taxon>rosids</taxon>
        <taxon>malvids</taxon>
        <taxon>Sapindales</taxon>
        <taxon>Rutaceae</taxon>
        <taxon>Aurantioideae</taxon>
        <taxon>Citrus</taxon>
    </lineage>
</organism>
<sequence length="69" mass="7622">MVGWPTVENTSIRAGLVRNMAVVCCLTNADEYCNSLKLRNGVLWSYVLCMCITQVCLFFSPECVDVLAG</sequence>
<protein>
    <submittedName>
        <fullName evidence="1">Uncharacterized protein</fullName>
    </submittedName>
</protein>
<dbReference type="EMBL" id="JBCGBO010000002">
    <property type="protein sequence ID" value="KAK9221554.1"/>
    <property type="molecule type" value="Genomic_DNA"/>
</dbReference>
<gene>
    <name evidence="1" type="ORF">WN944_009981</name>
</gene>
<comment type="caution">
    <text evidence="1">The sequence shown here is derived from an EMBL/GenBank/DDBJ whole genome shotgun (WGS) entry which is preliminary data.</text>
</comment>
<evidence type="ECO:0000313" key="1">
    <source>
        <dbReference type="EMBL" id="KAK9221554.1"/>
    </source>
</evidence>